<gene>
    <name evidence="2" type="ORF">DASC09_062330</name>
</gene>
<dbReference type="RefSeq" id="XP_064855889.1">
    <property type="nucleotide sequence ID" value="XM_064999817.1"/>
</dbReference>
<name>A0AAV5QWH4_9ASCO</name>
<dbReference type="AlphaFoldDB" id="A0AAV5QWH4"/>
<keyword evidence="3" id="KW-1185">Reference proteome</keyword>
<reference evidence="2 3" key="1">
    <citation type="journal article" date="2023" name="Elife">
        <title>Identification of key yeast species and microbe-microbe interactions impacting larval growth of Drosophila in the wild.</title>
        <authorList>
            <person name="Mure A."/>
            <person name="Sugiura Y."/>
            <person name="Maeda R."/>
            <person name="Honda K."/>
            <person name="Sakurai N."/>
            <person name="Takahashi Y."/>
            <person name="Watada M."/>
            <person name="Katoh T."/>
            <person name="Gotoh A."/>
            <person name="Gotoh Y."/>
            <person name="Taniguchi I."/>
            <person name="Nakamura K."/>
            <person name="Hayashi T."/>
            <person name="Katayama T."/>
            <person name="Uemura T."/>
            <person name="Hattori Y."/>
        </authorList>
    </citation>
    <scope>NUCLEOTIDE SEQUENCE [LARGE SCALE GENOMIC DNA]</scope>
    <source>
        <strain evidence="2 3">SC-9</strain>
    </source>
</reference>
<dbReference type="Proteomes" id="UP001360560">
    <property type="component" value="Unassembled WGS sequence"/>
</dbReference>
<protein>
    <submittedName>
        <fullName evidence="2">Uncharacterized protein</fullName>
    </submittedName>
</protein>
<feature type="region of interest" description="Disordered" evidence="1">
    <location>
        <begin position="1"/>
        <end position="23"/>
    </location>
</feature>
<sequence length="710" mass="82905">MASSLRFHLPLSQTANREEEPPITHDAFIQPRLHRAIGSVAKRVLINSAIESDNFTTLNESFDSTLRTLESQMMAKSNTYSQLRESIEEKIELINSRFDNEYEMIDSSMLKKLQEDRDFQSSKLQQLEVNIVLLLHFRAAVDLCKLKINRVELKSNIEKKYRDMKFEDLETNDVDKNTLSHLTQQENRSRNRHAFVMDDENSMAGSSILFMRPSHGQKRIYDRVWVDADDKLKIARTVRRKIVADRKKRNPWFSKNVVKDKKDMLLISHENGLNIFQDHHCLYCSLKQKYSANLDSVSSFYNERISAGRLYDELPMTKSAISSNEFVPSVNALNDHFKFSKTRATNLLLRNGLQFSLDASKLESDIGLKILFEYLYPIHNDSKEIAFKKFIQKLSLNFTIGGSDGISPKFLQGKLRCNFQLYKFWLFNNFNFLEELKQMKLGKFSKASEILKFENDSTLQDDIDELQFNVKVINFEEIGLIDIESADGDSCSENNVPSEATLSINDSTKHKCLNVDSFEEFINIVLNSNELMRNNDEYRHISSGKIRKWKQLRPFDNISTYFQFLRIMLCNNCLKFLQENFTLLEWSLLDINNKFSNYSNNKRSRNFDEDKYFGDHIFFNNSEFSDEHKYNYHELVKFGSFSADEFINQLSKVKLLVIINKHTNEVDTIKYKPFPVDCTSNQLMEDYTSIIEKFPCLIQGPQTSSNFSFC</sequence>
<comment type="caution">
    <text evidence="2">The sequence shown here is derived from an EMBL/GenBank/DDBJ whole genome shotgun (WGS) entry which is preliminary data.</text>
</comment>
<evidence type="ECO:0000313" key="3">
    <source>
        <dbReference type="Proteomes" id="UP001360560"/>
    </source>
</evidence>
<organism evidence="2 3">
    <name type="scientific">Saccharomycopsis crataegensis</name>
    <dbReference type="NCBI Taxonomy" id="43959"/>
    <lineage>
        <taxon>Eukaryota</taxon>
        <taxon>Fungi</taxon>
        <taxon>Dikarya</taxon>
        <taxon>Ascomycota</taxon>
        <taxon>Saccharomycotina</taxon>
        <taxon>Saccharomycetes</taxon>
        <taxon>Saccharomycopsidaceae</taxon>
        <taxon>Saccharomycopsis</taxon>
    </lineage>
</organism>
<proteinExistence type="predicted"/>
<evidence type="ECO:0000256" key="1">
    <source>
        <dbReference type="SAM" id="MobiDB-lite"/>
    </source>
</evidence>
<evidence type="ECO:0000313" key="2">
    <source>
        <dbReference type="EMBL" id="GMM38894.1"/>
    </source>
</evidence>
<dbReference type="GeneID" id="90076882"/>
<dbReference type="EMBL" id="BTFZ01000020">
    <property type="protein sequence ID" value="GMM38894.1"/>
    <property type="molecule type" value="Genomic_DNA"/>
</dbReference>
<accession>A0AAV5QWH4</accession>